<dbReference type="InterPro" id="IPR005805">
    <property type="entry name" value="Rieske_Fe-S_prot_C"/>
</dbReference>
<accession>A0ABV3G9F2</accession>
<dbReference type="PROSITE" id="PS51257">
    <property type="entry name" value="PROKAR_LIPOPROTEIN"/>
    <property type="match status" value="1"/>
</dbReference>
<gene>
    <name evidence="13" type="ORF">AB0I59_06090</name>
</gene>
<dbReference type="InterPro" id="IPR014349">
    <property type="entry name" value="Rieske_Fe-S_prot"/>
</dbReference>
<proteinExistence type="predicted"/>
<dbReference type="PROSITE" id="PS51296">
    <property type="entry name" value="RIESKE"/>
    <property type="match status" value="1"/>
</dbReference>
<keyword evidence="11" id="KW-0732">Signal</keyword>
<dbReference type="PROSITE" id="PS51318">
    <property type="entry name" value="TAT"/>
    <property type="match status" value="1"/>
</dbReference>
<evidence type="ECO:0000259" key="12">
    <source>
        <dbReference type="PROSITE" id="PS51296"/>
    </source>
</evidence>
<dbReference type="InterPro" id="IPR036922">
    <property type="entry name" value="Rieske_2Fe-2S_sf"/>
</dbReference>
<dbReference type="RefSeq" id="WP_358130546.1">
    <property type="nucleotide sequence ID" value="NZ_JBFALK010000002.1"/>
</dbReference>
<dbReference type="SUPFAM" id="SSF50022">
    <property type="entry name" value="ISP domain"/>
    <property type="match status" value="1"/>
</dbReference>
<sequence length="166" mass="15888">MKGSTLDKNVTRRHALSAAALAGVGAAVAACSSGTGTTAGTAAGTTAGTTADGKPATGGEAAGAGEANKAPAGTLAKKADIPVGGGVIVSAEKVVVVQPEAGTFKAYSAICTHEGCPVKRVRDGVIVCPCHNSSFAIADGSPKSGPAKKALAEVAISSEGDTITLA</sequence>
<dbReference type="EMBL" id="JBFALK010000002">
    <property type="protein sequence ID" value="MEV0968186.1"/>
    <property type="molecule type" value="Genomic_DNA"/>
</dbReference>
<comment type="function">
    <text evidence="1">Iron-sulfur subunit of the cytochrome bc1 complex, an essential component of the respiratory electron transport chain required for ATP synthesis. The bc1 complex catalyzes the oxidation of menaquinol and the reduction of cytochrome c in the respiratory chain. The bc1 complex operates through a Q-cycle mechanism that couples electron transfer to generation of the proton gradient that drives ATP synthesis.</text>
</comment>
<evidence type="ECO:0000256" key="9">
    <source>
        <dbReference type="ARBA" id="ARBA00034078"/>
    </source>
</evidence>
<evidence type="ECO:0000313" key="13">
    <source>
        <dbReference type="EMBL" id="MEV0968186.1"/>
    </source>
</evidence>
<comment type="caution">
    <text evidence="13">The sequence shown here is derived from an EMBL/GenBank/DDBJ whole genome shotgun (WGS) entry which is preliminary data.</text>
</comment>
<keyword evidence="4" id="KW-0479">Metal-binding</keyword>
<name>A0ABV3G9F2_MICGL</name>
<dbReference type="Proteomes" id="UP001551675">
    <property type="component" value="Unassembled WGS sequence"/>
</dbReference>
<feature type="chain" id="PRO_5045375310" description="Cytochrome bc1 complex Rieske iron-sulfur subunit" evidence="11">
    <location>
        <begin position="30"/>
        <end position="166"/>
    </location>
</feature>
<keyword evidence="14" id="KW-1185">Reference proteome</keyword>
<feature type="signal peptide" evidence="11">
    <location>
        <begin position="1"/>
        <end position="29"/>
    </location>
</feature>
<keyword evidence="5" id="KW-0408">Iron</keyword>
<keyword evidence="6" id="KW-0411">Iron-sulfur</keyword>
<feature type="region of interest" description="Disordered" evidence="10">
    <location>
        <begin position="41"/>
        <end position="69"/>
    </location>
</feature>
<evidence type="ECO:0000256" key="1">
    <source>
        <dbReference type="ARBA" id="ARBA00002494"/>
    </source>
</evidence>
<reference evidence="13 14" key="1">
    <citation type="submission" date="2024-06" db="EMBL/GenBank/DDBJ databases">
        <title>The Natural Products Discovery Center: Release of the First 8490 Sequenced Strains for Exploring Actinobacteria Biosynthetic Diversity.</title>
        <authorList>
            <person name="Kalkreuter E."/>
            <person name="Kautsar S.A."/>
            <person name="Yang D."/>
            <person name="Bader C.D."/>
            <person name="Teijaro C.N."/>
            <person name="Fluegel L."/>
            <person name="Davis C.M."/>
            <person name="Simpson J.R."/>
            <person name="Lauterbach L."/>
            <person name="Steele A.D."/>
            <person name="Gui C."/>
            <person name="Meng S."/>
            <person name="Li G."/>
            <person name="Viehrig K."/>
            <person name="Ye F."/>
            <person name="Su P."/>
            <person name="Kiefer A.F."/>
            <person name="Nichols A."/>
            <person name="Cepeda A.J."/>
            <person name="Yan W."/>
            <person name="Fan B."/>
            <person name="Jiang Y."/>
            <person name="Adhikari A."/>
            <person name="Zheng C.-J."/>
            <person name="Schuster L."/>
            <person name="Cowan T.M."/>
            <person name="Smanski M.J."/>
            <person name="Chevrette M.G."/>
            <person name="De Carvalho L.P.S."/>
            <person name="Shen B."/>
        </authorList>
    </citation>
    <scope>NUCLEOTIDE SEQUENCE [LARGE SCALE GENOMIC DNA]</scope>
    <source>
        <strain evidence="13 14">NPDC050100</strain>
    </source>
</reference>
<comment type="cofactor">
    <cofactor evidence="9">
        <name>[2Fe-2S] cluster</name>
        <dbReference type="ChEBI" id="CHEBI:190135"/>
    </cofactor>
</comment>
<keyword evidence="7" id="KW-1015">Disulfide bond</keyword>
<evidence type="ECO:0000256" key="6">
    <source>
        <dbReference type="ARBA" id="ARBA00023014"/>
    </source>
</evidence>
<dbReference type="PANTHER" id="PTHR10134">
    <property type="entry name" value="CYTOCHROME B-C1 COMPLEX SUBUNIT RIESKE, MITOCHONDRIAL"/>
    <property type="match status" value="1"/>
</dbReference>
<evidence type="ECO:0000256" key="7">
    <source>
        <dbReference type="ARBA" id="ARBA00023157"/>
    </source>
</evidence>
<dbReference type="CDD" id="cd03467">
    <property type="entry name" value="Rieske"/>
    <property type="match status" value="1"/>
</dbReference>
<protein>
    <recommendedName>
        <fullName evidence="2">Cytochrome bc1 complex Rieske iron-sulfur subunit</fullName>
    </recommendedName>
    <alternativeName>
        <fullName evidence="8">Cytochrome bc1 reductase complex subunit QcrA</fullName>
    </alternativeName>
</protein>
<evidence type="ECO:0000256" key="10">
    <source>
        <dbReference type="SAM" id="MobiDB-lite"/>
    </source>
</evidence>
<dbReference type="Pfam" id="PF00355">
    <property type="entry name" value="Rieske"/>
    <property type="match status" value="1"/>
</dbReference>
<evidence type="ECO:0000256" key="8">
    <source>
        <dbReference type="ARBA" id="ARBA00029586"/>
    </source>
</evidence>
<keyword evidence="3" id="KW-0001">2Fe-2S</keyword>
<dbReference type="InterPro" id="IPR006311">
    <property type="entry name" value="TAT_signal"/>
</dbReference>
<evidence type="ECO:0000256" key="11">
    <source>
        <dbReference type="SAM" id="SignalP"/>
    </source>
</evidence>
<dbReference type="PRINTS" id="PR00162">
    <property type="entry name" value="RIESKE"/>
</dbReference>
<feature type="domain" description="Rieske" evidence="12">
    <location>
        <begin position="73"/>
        <end position="165"/>
    </location>
</feature>
<evidence type="ECO:0000313" key="14">
    <source>
        <dbReference type="Proteomes" id="UP001551675"/>
    </source>
</evidence>
<evidence type="ECO:0000256" key="3">
    <source>
        <dbReference type="ARBA" id="ARBA00022714"/>
    </source>
</evidence>
<evidence type="ECO:0000256" key="4">
    <source>
        <dbReference type="ARBA" id="ARBA00022723"/>
    </source>
</evidence>
<evidence type="ECO:0000256" key="2">
    <source>
        <dbReference type="ARBA" id="ARBA00015816"/>
    </source>
</evidence>
<evidence type="ECO:0000256" key="5">
    <source>
        <dbReference type="ARBA" id="ARBA00023004"/>
    </source>
</evidence>
<dbReference type="InterPro" id="IPR017941">
    <property type="entry name" value="Rieske_2Fe-2S"/>
</dbReference>
<dbReference type="Gene3D" id="2.102.10.10">
    <property type="entry name" value="Rieske [2Fe-2S] iron-sulphur domain"/>
    <property type="match status" value="1"/>
</dbReference>
<organism evidence="13 14">
    <name type="scientific">Microtetraspora glauca</name>
    <dbReference type="NCBI Taxonomy" id="1996"/>
    <lineage>
        <taxon>Bacteria</taxon>
        <taxon>Bacillati</taxon>
        <taxon>Actinomycetota</taxon>
        <taxon>Actinomycetes</taxon>
        <taxon>Streptosporangiales</taxon>
        <taxon>Streptosporangiaceae</taxon>
        <taxon>Microtetraspora</taxon>
    </lineage>
</organism>